<dbReference type="GO" id="GO:0003700">
    <property type="term" value="F:DNA-binding transcription factor activity"/>
    <property type="evidence" value="ECO:0007669"/>
    <property type="project" value="InterPro"/>
</dbReference>
<name>A0A255DGF5_9MYCO</name>
<dbReference type="RefSeq" id="WP_094481392.1">
    <property type="nucleotide sequence ID" value="NZ_NOZR01000013.1"/>
</dbReference>
<dbReference type="Gene3D" id="1.10.10.10">
    <property type="entry name" value="Winged helix-like DNA-binding domain superfamily/Winged helix DNA-binding domain"/>
    <property type="match status" value="1"/>
</dbReference>
<sequence length="152" mass="16322">MDSELADLAEAILGVGRELRMRMDAGVAGPATSETAVVHLTASEAHVMRHIDHHPGVTPSDVARATGLQRSNLSTALRALEQRGFVERRTDPHDARGVNLFPTDQAADNLTRLRRQWASQMARVLGGDRESAAAATALLQRVEAGLVADRLG</sequence>
<gene>
    <name evidence="2" type="ORF">CG716_16315</name>
</gene>
<evidence type="ECO:0000313" key="2">
    <source>
        <dbReference type="EMBL" id="OYN78180.1"/>
    </source>
</evidence>
<dbReference type="InterPro" id="IPR036390">
    <property type="entry name" value="WH_DNA-bd_sf"/>
</dbReference>
<dbReference type="OrthoDB" id="5506299at2"/>
<protein>
    <recommendedName>
        <fullName evidence="1">HTH marR-type domain-containing protein</fullName>
    </recommendedName>
</protein>
<dbReference type="PROSITE" id="PS50995">
    <property type="entry name" value="HTH_MARR_2"/>
    <property type="match status" value="1"/>
</dbReference>
<proteinExistence type="predicted"/>
<dbReference type="PRINTS" id="PR00598">
    <property type="entry name" value="HTHMARR"/>
</dbReference>
<dbReference type="PANTHER" id="PTHR33164:SF43">
    <property type="entry name" value="HTH-TYPE TRANSCRIPTIONAL REPRESSOR YETL"/>
    <property type="match status" value="1"/>
</dbReference>
<organism evidence="2 3">
    <name type="scientific">Mycolicibacterium sphagni</name>
    <dbReference type="NCBI Taxonomy" id="1786"/>
    <lineage>
        <taxon>Bacteria</taxon>
        <taxon>Bacillati</taxon>
        <taxon>Actinomycetota</taxon>
        <taxon>Actinomycetes</taxon>
        <taxon>Mycobacteriales</taxon>
        <taxon>Mycobacteriaceae</taxon>
        <taxon>Mycolicibacterium</taxon>
    </lineage>
</organism>
<dbReference type="SUPFAM" id="SSF46785">
    <property type="entry name" value="Winged helix' DNA-binding domain"/>
    <property type="match status" value="1"/>
</dbReference>
<dbReference type="EMBL" id="NOZR01000013">
    <property type="protein sequence ID" value="OYN78180.1"/>
    <property type="molecule type" value="Genomic_DNA"/>
</dbReference>
<keyword evidence="3" id="KW-1185">Reference proteome</keyword>
<dbReference type="AlphaFoldDB" id="A0A255DGF5"/>
<dbReference type="InterPro" id="IPR036388">
    <property type="entry name" value="WH-like_DNA-bd_sf"/>
</dbReference>
<dbReference type="InterPro" id="IPR039422">
    <property type="entry name" value="MarR/SlyA-like"/>
</dbReference>
<feature type="domain" description="HTH marR-type" evidence="1">
    <location>
        <begin position="5"/>
        <end position="144"/>
    </location>
</feature>
<reference evidence="2 3" key="1">
    <citation type="submission" date="2017-07" db="EMBL/GenBank/DDBJ databases">
        <title>The new phylogeny of genus Mycobacterium.</title>
        <authorList>
            <person name="Tortoli E."/>
            <person name="Trovato A."/>
            <person name="Cirillo D.M."/>
        </authorList>
    </citation>
    <scope>NUCLEOTIDE SEQUENCE [LARGE SCALE GENOMIC DNA]</scope>
    <source>
        <strain evidence="2 3">ATCC 33027</strain>
    </source>
</reference>
<dbReference type="SMART" id="SM00347">
    <property type="entry name" value="HTH_MARR"/>
    <property type="match status" value="1"/>
</dbReference>
<comment type="caution">
    <text evidence="2">The sequence shown here is derived from an EMBL/GenBank/DDBJ whole genome shotgun (WGS) entry which is preliminary data.</text>
</comment>
<evidence type="ECO:0000313" key="3">
    <source>
        <dbReference type="Proteomes" id="UP000216063"/>
    </source>
</evidence>
<accession>A0A255DGF5</accession>
<dbReference type="Proteomes" id="UP000216063">
    <property type="component" value="Unassembled WGS sequence"/>
</dbReference>
<dbReference type="GO" id="GO:0006950">
    <property type="term" value="P:response to stress"/>
    <property type="evidence" value="ECO:0007669"/>
    <property type="project" value="TreeGrafter"/>
</dbReference>
<dbReference type="PANTHER" id="PTHR33164">
    <property type="entry name" value="TRANSCRIPTIONAL REGULATOR, MARR FAMILY"/>
    <property type="match status" value="1"/>
</dbReference>
<dbReference type="InterPro" id="IPR000835">
    <property type="entry name" value="HTH_MarR-typ"/>
</dbReference>
<dbReference type="Pfam" id="PF12802">
    <property type="entry name" value="MarR_2"/>
    <property type="match status" value="1"/>
</dbReference>
<evidence type="ECO:0000259" key="1">
    <source>
        <dbReference type="PROSITE" id="PS50995"/>
    </source>
</evidence>